<dbReference type="Gene3D" id="3.40.1190.10">
    <property type="entry name" value="Mur-like, catalytic domain"/>
    <property type="match status" value="1"/>
</dbReference>
<dbReference type="GO" id="GO:0008360">
    <property type="term" value="P:regulation of cell shape"/>
    <property type="evidence" value="ECO:0007669"/>
    <property type="project" value="UniProtKB-KW"/>
</dbReference>
<evidence type="ECO:0000313" key="6">
    <source>
        <dbReference type="Proteomes" id="UP000229559"/>
    </source>
</evidence>
<dbReference type="InterPro" id="IPR004101">
    <property type="entry name" value="Mur_ligase_C"/>
</dbReference>
<keyword evidence="2" id="KW-0131">Cell cycle</keyword>
<dbReference type="AlphaFoldDB" id="A0A2M6YPC8"/>
<sequence>MLWSKFRQSYLGEKTRALFPDLMVNQFKHLPLAILAVLWFRHPARRLKVIGVTGTDGKTTTATLIDDILVHWGKKAALISTVAAKIGQKEIDTGFHVTSPDAWKLQRLLRETVNQGFEYVVLEATSHGLVQNRFFGCHFKMGIVTNITHEHLDYHKTYADYLKAKAKLFDQVEAGVLNRDDQSFAFLKQKLKEKKIKIISYALKNKADFTPRNFPFKTPLLGDYNQYNCLAAAAATSFLGAPKNVIKEALADFPGVKGRLEEIKNRFGFRVFIDFASTANSLKNVLIALRKIVPAKGRLIAVFGSAGLRDVQKRGLMGEMAAKYADLMVLTAEDPRTEDVNQIIEQIAQGALKEGAQEGKTLFRVADRAEAIKFAIQKLAKKGDIVVTCGKGHEQSMCYGK</sequence>
<dbReference type="GO" id="GO:0005737">
    <property type="term" value="C:cytoplasm"/>
    <property type="evidence" value="ECO:0007669"/>
    <property type="project" value="UniProtKB-SubCell"/>
</dbReference>
<dbReference type="InterPro" id="IPR005761">
    <property type="entry name" value="UDP-N-AcMur-Glu-dNH2Pim_ligase"/>
</dbReference>
<dbReference type="InterPro" id="IPR036615">
    <property type="entry name" value="Mur_ligase_C_dom_sf"/>
</dbReference>
<dbReference type="Proteomes" id="UP000229559">
    <property type="component" value="Unassembled WGS sequence"/>
</dbReference>
<proteinExistence type="inferred from homology"/>
<dbReference type="GO" id="GO:0071555">
    <property type="term" value="P:cell wall organization"/>
    <property type="evidence" value="ECO:0007669"/>
    <property type="project" value="UniProtKB-KW"/>
</dbReference>
<dbReference type="InterPro" id="IPR013221">
    <property type="entry name" value="Mur_ligase_cen"/>
</dbReference>
<dbReference type="NCBIfam" id="TIGR01085">
    <property type="entry name" value="murE"/>
    <property type="match status" value="1"/>
</dbReference>
<dbReference type="SUPFAM" id="SSF53623">
    <property type="entry name" value="MurD-like peptide ligases, catalytic domain"/>
    <property type="match status" value="1"/>
</dbReference>
<organism evidence="5 6">
    <name type="scientific">Candidatus Shapirobacteria bacterium CG07_land_8_20_14_0_80_39_12</name>
    <dbReference type="NCBI Taxonomy" id="1974480"/>
    <lineage>
        <taxon>Bacteria</taxon>
        <taxon>Candidatus Shapironibacteriota</taxon>
    </lineage>
</organism>
<dbReference type="PANTHER" id="PTHR23135">
    <property type="entry name" value="MUR LIGASE FAMILY MEMBER"/>
    <property type="match status" value="1"/>
</dbReference>
<feature type="domain" description="Mur ligase C-terminal" evidence="3">
    <location>
        <begin position="258"/>
        <end position="392"/>
    </location>
</feature>
<dbReference type="GO" id="GO:0009252">
    <property type="term" value="P:peptidoglycan biosynthetic process"/>
    <property type="evidence" value="ECO:0007669"/>
    <property type="project" value="UniProtKB-UniPathway"/>
</dbReference>
<dbReference type="EMBL" id="PEXA01000066">
    <property type="protein sequence ID" value="PIU32991.1"/>
    <property type="molecule type" value="Genomic_DNA"/>
</dbReference>
<name>A0A2M6YPC8_9BACT</name>
<evidence type="ECO:0000259" key="4">
    <source>
        <dbReference type="Pfam" id="PF08245"/>
    </source>
</evidence>
<comment type="similarity">
    <text evidence="1">Belongs to the MurCDEF family. MurE subfamily.</text>
</comment>
<evidence type="ECO:0000259" key="3">
    <source>
        <dbReference type="Pfam" id="PF02875"/>
    </source>
</evidence>
<accession>A0A2M6YPC8</accession>
<dbReference type="UniPathway" id="UPA00219"/>
<dbReference type="PANTHER" id="PTHR23135:SF4">
    <property type="entry name" value="UDP-N-ACETYLMURAMOYL-L-ALANYL-D-GLUTAMATE--2,6-DIAMINOPIMELATE LIGASE MURE HOMOLOG, CHLOROPLASTIC"/>
    <property type="match status" value="1"/>
</dbReference>
<dbReference type="Pfam" id="PF08245">
    <property type="entry name" value="Mur_ligase_M"/>
    <property type="match status" value="1"/>
</dbReference>
<dbReference type="GO" id="GO:0016881">
    <property type="term" value="F:acid-amino acid ligase activity"/>
    <property type="evidence" value="ECO:0007669"/>
    <property type="project" value="InterPro"/>
</dbReference>
<keyword evidence="2" id="KW-0573">Peptidoglycan synthesis</keyword>
<comment type="caution">
    <text evidence="5">The sequence shown here is derived from an EMBL/GenBank/DDBJ whole genome shotgun (WGS) entry which is preliminary data.</text>
</comment>
<dbReference type="Pfam" id="PF02875">
    <property type="entry name" value="Mur_ligase_C"/>
    <property type="match status" value="1"/>
</dbReference>
<comment type="subcellular location">
    <subcellularLocation>
        <location evidence="2">Cytoplasm</location>
    </subcellularLocation>
</comment>
<keyword evidence="2" id="KW-0133">Cell shape</keyword>
<dbReference type="Gene3D" id="3.90.190.20">
    <property type="entry name" value="Mur ligase, C-terminal domain"/>
    <property type="match status" value="1"/>
</dbReference>
<feature type="non-terminal residue" evidence="5">
    <location>
        <position position="401"/>
    </location>
</feature>
<evidence type="ECO:0000256" key="1">
    <source>
        <dbReference type="ARBA" id="ARBA00005898"/>
    </source>
</evidence>
<evidence type="ECO:0000256" key="2">
    <source>
        <dbReference type="RuleBase" id="RU004135"/>
    </source>
</evidence>
<protein>
    <submittedName>
        <fullName evidence="5">UDP-N-acetylmuramoyl-L-alanyl-D-glutamate--2, 6-diaminopimelate ligase</fullName>
    </submittedName>
</protein>
<keyword evidence="5" id="KW-0436">Ligase</keyword>
<comment type="pathway">
    <text evidence="2">Cell wall biogenesis; peptidoglycan biosynthesis.</text>
</comment>
<dbReference type="InterPro" id="IPR036565">
    <property type="entry name" value="Mur-like_cat_sf"/>
</dbReference>
<evidence type="ECO:0000313" key="5">
    <source>
        <dbReference type="EMBL" id="PIU32991.1"/>
    </source>
</evidence>
<keyword evidence="2" id="KW-0961">Cell wall biogenesis/degradation</keyword>
<feature type="domain" description="Mur ligase central" evidence="4">
    <location>
        <begin position="52"/>
        <end position="235"/>
    </location>
</feature>
<gene>
    <name evidence="5" type="ORF">COT04_02445</name>
</gene>
<dbReference type="GO" id="GO:0005524">
    <property type="term" value="F:ATP binding"/>
    <property type="evidence" value="ECO:0007669"/>
    <property type="project" value="InterPro"/>
</dbReference>
<keyword evidence="2" id="KW-0132">Cell division</keyword>
<dbReference type="SUPFAM" id="SSF53244">
    <property type="entry name" value="MurD-like peptide ligases, peptide-binding domain"/>
    <property type="match status" value="1"/>
</dbReference>
<reference evidence="6" key="1">
    <citation type="submission" date="2017-09" db="EMBL/GenBank/DDBJ databases">
        <title>Depth-based differentiation of microbial function through sediment-hosted aquifers and enrichment of novel symbionts in the deep terrestrial subsurface.</title>
        <authorList>
            <person name="Probst A.J."/>
            <person name="Ladd B."/>
            <person name="Jarett J.K."/>
            <person name="Geller-Mcgrath D.E."/>
            <person name="Sieber C.M.K."/>
            <person name="Emerson J.B."/>
            <person name="Anantharaman K."/>
            <person name="Thomas B.C."/>
            <person name="Malmstrom R."/>
            <person name="Stieglmeier M."/>
            <person name="Klingl A."/>
            <person name="Woyke T."/>
            <person name="Ryan C.M."/>
            <person name="Banfield J.F."/>
        </authorList>
    </citation>
    <scope>NUCLEOTIDE SEQUENCE [LARGE SCALE GENOMIC DNA]</scope>
</reference>
<dbReference type="GO" id="GO:0051301">
    <property type="term" value="P:cell division"/>
    <property type="evidence" value="ECO:0007669"/>
    <property type="project" value="UniProtKB-KW"/>
</dbReference>